<proteinExistence type="predicted"/>
<evidence type="ECO:0000313" key="3">
    <source>
        <dbReference type="Proteomes" id="UP001383192"/>
    </source>
</evidence>
<name>A0AAW0B3U6_9AGAR</name>
<dbReference type="AlphaFoldDB" id="A0AAW0B3U6"/>
<organism evidence="2 3">
    <name type="scientific">Paramarasmius palmivorus</name>
    <dbReference type="NCBI Taxonomy" id="297713"/>
    <lineage>
        <taxon>Eukaryota</taxon>
        <taxon>Fungi</taxon>
        <taxon>Dikarya</taxon>
        <taxon>Basidiomycota</taxon>
        <taxon>Agaricomycotina</taxon>
        <taxon>Agaricomycetes</taxon>
        <taxon>Agaricomycetidae</taxon>
        <taxon>Agaricales</taxon>
        <taxon>Marasmiineae</taxon>
        <taxon>Marasmiaceae</taxon>
        <taxon>Paramarasmius</taxon>
    </lineage>
</organism>
<evidence type="ECO:0000256" key="1">
    <source>
        <dbReference type="SAM" id="MobiDB-lite"/>
    </source>
</evidence>
<dbReference type="Proteomes" id="UP001383192">
    <property type="component" value="Unassembled WGS sequence"/>
</dbReference>
<comment type="caution">
    <text evidence="2">The sequence shown here is derived from an EMBL/GenBank/DDBJ whole genome shotgun (WGS) entry which is preliminary data.</text>
</comment>
<keyword evidence="3" id="KW-1185">Reference proteome</keyword>
<gene>
    <name evidence="2" type="ORF">VNI00_018144</name>
</gene>
<accession>A0AAW0B3U6</accession>
<dbReference type="EMBL" id="JAYKXP010000213">
    <property type="protein sequence ID" value="KAK7019216.1"/>
    <property type="molecule type" value="Genomic_DNA"/>
</dbReference>
<reference evidence="2 3" key="1">
    <citation type="submission" date="2024-01" db="EMBL/GenBank/DDBJ databases">
        <title>A draft genome for a cacao thread blight-causing isolate of Paramarasmius palmivorus.</title>
        <authorList>
            <person name="Baruah I.K."/>
            <person name="Bukari Y."/>
            <person name="Amoako-Attah I."/>
            <person name="Meinhardt L.W."/>
            <person name="Bailey B.A."/>
            <person name="Cohen S.P."/>
        </authorList>
    </citation>
    <scope>NUCLEOTIDE SEQUENCE [LARGE SCALE GENOMIC DNA]</scope>
    <source>
        <strain evidence="2 3">GH-12</strain>
    </source>
</reference>
<protein>
    <submittedName>
        <fullName evidence="2">Uncharacterized protein</fullName>
    </submittedName>
</protein>
<feature type="region of interest" description="Disordered" evidence="1">
    <location>
        <begin position="1"/>
        <end position="66"/>
    </location>
</feature>
<evidence type="ECO:0000313" key="2">
    <source>
        <dbReference type="EMBL" id="KAK7019216.1"/>
    </source>
</evidence>
<feature type="compositionally biased region" description="Basic and acidic residues" evidence="1">
    <location>
        <begin position="1"/>
        <end position="22"/>
    </location>
</feature>
<sequence>MHQREAKKAVEAEKTEKAAEKDKKKKKEILGLGEEEMDVNEEAGGATHQAARQQQDSPCWKRFAQD</sequence>